<evidence type="ECO:0000259" key="2">
    <source>
        <dbReference type="Pfam" id="PF06439"/>
    </source>
</evidence>
<sequence>MRSKTFHRAAVLAAVSLLAMAVAAQAQTLNQPPEGFTALFNGKDLTGWKGLLKGPYDNPDRRAPLEPEQLAELQAEADANMRAHWKVVDGVLTFDGKGRSLCTAKDYADFEMLVDWKIEKGGDSGIYLRGSPQVQIWDTALKSVGAQVGSGGLYNNQKNPSKPSKAADKPVGQWNTFRIIMVGEKVTVYLNDELVVDNVVLENHWDRSKPIYPTGQIELQNHGNFLYFRNIYIREILTAEERLAGFEPLFNGRDMTGWTGNTTGYYAQDGRMICDPAKAGGNVYTAQQYGDFIFRFEFKLTAGANNGLGIRTPLSGDPAYAGMELQILDDTAPKYANLQPYQYHGSIYGVVPARRGHQKPVGEWNTQEVIAKGPHITINLNGTTIVDANIEEASTPKTIDGRDHPGLKNKTGHIGFCGHGDYLEFRNIRIKPLD</sequence>
<keyword evidence="1" id="KW-0732">Signal</keyword>
<gene>
    <name evidence="3" type="ORF">QJ522_02025</name>
</gene>
<reference evidence="3" key="1">
    <citation type="submission" date="2023-05" db="EMBL/GenBank/DDBJ databases">
        <title>Anaerotaeda fermentans gen. nov., sp. nov., a novel anaerobic planctomycete of the new family within the order Sedimentisphaerales isolated from Taman Peninsula, Russia.</title>
        <authorList>
            <person name="Khomyakova M.A."/>
            <person name="Merkel A.Y."/>
            <person name="Slobodkin A.I."/>
        </authorList>
    </citation>
    <scope>NUCLEOTIDE SEQUENCE</scope>
    <source>
        <strain evidence="3">M17dextr</strain>
    </source>
</reference>
<evidence type="ECO:0000313" key="4">
    <source>
        <dbReference type="Proteomes" id="UP001431776"/>
    </source>
</evidence>
<evidence type="ECO:0000256" key="1">
    <source>
        <dbReference type="SAM" id="SignalP"/>
    </source>
</evidence>
<dbReference type="EMBL" id="JASCXX010000002">
    <property type="protein sequence ID" value="MDI6447806.1"/>
    <property type="molecule type" value="Genomic_DNA"/>
</dbReference>
<comment type="caution">
    <text evidence="3">The sequence shown here is derived from an EMBL/GenBank/DDBJ whole genome shotgun (WGS) entry which is preliminary data.</text>
</comment>
<feature type="domain" description="3-keto-alpha-glucoside-1,2-lyase/3-keto-2-hydroxy-glucal hydratase" evidence="2">
    <location>
        <begin position="245"/>
        <end position="431"/>
    </location>
</feature>
<proteinExistence type="predicted"/>
<protein>
    <submittedName>
        <fullName evidence="3">DUF1080 domain-containing protein</fullName>
    </submittedName>
</protein>
<evidence type="ECO:0000313" key="3">
    <source>
        <dbReference type="EMBL" id="MDI6447806.1"/>
    </source>
</evidence>
<feature type="chain" id="PRO_5043599707" evidence="1">
    <location>
        <begin position="27"/>
        <end position="434"/>
    </location>
</feature>
<dbReference type="GO" id="GO:0016787">
    <property type="term" value="F:hydrolase activity"/>
    <property type="evidence" value="ECO:0007669"/>
    <property type="project" value="InterPro"/>
</dbReference>
<feature type="domain" description="3-keto-alpha-glucoside-1,2-lyase/3-keto-2-hydroxy-glucal hydratase" evidence="2">
    <location>
        <begin position="35"/>
        <end position="234"/>
    </location>
</feature>
<name>A0AAW6TV89_9BACT</name>
<dbReference type="RefSeq" id="WP_349243218.1">
    <property type="nucleotide sequence ID" value="NZ_JASCXX010000002.1"/>
</dbReference>
<dbReference type="Gene3D" id="2.60.120.560">
    <property type="entry name" value="Exo-inulinase, domain 1"/>
    <property type="match status" value="2"/>
</dbReference>
<keyword evidence="4" id="KW-1185">Reference proteome</keyword>
<dbReference type="Pfam" id="PF06439">
    <property type="entry name" value="3keto-disac_hyd"/>
    <property type="match status" value="2"/>
</dbReference>
<feature type="signal peptide" evidence="1">
    <location>
        <begin position="1"/>
        <end position="26"/>
    </location>
</feature>
<dbReference type="Proteomes" id="UP001431776">
    <property type="component" value="Unassembled WGS sequence"/>
</dbReference>
<dbReference type="InterPro" id="IPR010496">
    <property type="entry name" value="AL/BT2_dom"/>
</dbReference>
<accession>A0AAW6TV89</accession>
<dbReference type="AlphaFoldDB" id="A0AAW6TV89"/>
<organism evidence="3 4">
    <name type="scientific">Anaerobaca lacustris</name>
    <dbReference type="NCBI Taxonomy" id="3044600"/>
    <lineage>
        <taxon>Bacteria</taxon>
        <taxon>Pseudomonadati</taxon>
        <taxon>Planctomycetota</taxon>
        <taxon>Phycisphaerae</taxon>
        <taxon>Sedimentisphaerales</taxon>
        <taxon>Anaerobacaceae</taxon>
        <taxon>Anaerobaca</taxon>
    </lineage>
</organism>